<gene>
    <name evidence="3" type="ORF">E6Q54_21350</name>
</gene>
<dbReference type="AlphaFoldDB" id="A0A5C7XMV7"/>
<reference evidence="3 4" key="1">
    <citation type="submission" date="2018-09" db="EMBL/GenBank/DDBJ databases">
        <title>Metagenome Assembled Genomes from an Advanced Water Purification Facility.</title>
        <authorList>
            <person name="Stamps B.W."/>
            <person name="Spear J.R."/>
        </authorList>
    </citation>
    <scope>NUCLEOTIDE SEQUENCE [LARGE SCALE GENOMIC DNA]</scope>
    <source>
        <strain evidence="3">Bin_29_2</strain>
    </source>
</reference>
<evidence type="ECO:0000259" key="2">
    <source>
        <dbReference type="PROSITE" id="PS51371"/>
    </source>
</evidence>
<dbReference type="RefSeq" id="WP_276763174.1">
    <property type="nucleotide sequence ID" value="NZ_SSGD01000156.1"/>
</dbReference>
<dbReference type="Gene3D" id="3.10.580.10">
    <property type="entry name" value="CBS-domain"/>
    <property type="match status" value="1"/>
</dbReference>
<keyword evidence="1" id="KW-0129">CBS domain</keyword>
<organism evidence="3 4">
    <name type="scientific">Mycolicibacter arupensis</name>
    <dbReference type="NCBI Taxonomy" id="342002"/>
    <lineage>
        <taxon>Bacteria</taxon>
        <taxon>Bacillati</taxon>
        <taxon>Actinomycetota</taxon>
        <taxon>Actinomycetes</taxon>
        <taxon>Mycobacteriales</taxon>
        <taxon>Mycobacteriaceae</taxon>
        <taxon>Mycolicibacter</taxon>
    </lineage>
</organism>
<evidence type="ECO:0000313" key="4">
    <source>
        <dbReference type="Proteomes" id="UP000321797"/>
    </source>
</evidence>
<dbReference type="EMBL" id="SSGD01000156">
    <property type="protein sequence ID" value="TXI50711.1"/>
    <property type="molecule type" value="Genomic_DNA"/>
</dbReference>
<dbReference type="Pfam" id="PF00571">
    <property type="entry name" value="CBS"/>
    <property type="match status" value="1"/>
</dbReference>
<proteinExistence type="predicted"/>
<comment type="caution">
    <text evidence="3">The sequence shown here is derived from an EMBL/GenBank/DDBJ whole genome shotgun (WGS) entry which is preliminary data.</text>
</comment>
<evidence type="ECO:0000256" key="1">
    <source>
        <dbReference type="PROSITE-ProRule" id="PRU00703"/>
    </source>
</evidence>
<evidence type="ECO:0000313" key="3">
    <source>
        <dbReference type="EMBL" id="TXI50711.1"/>
    </source>
</evidence>
<dbReference type="CDD" id="cd02205">
    <property type="entry name" value="CBS_pair_SF"/>
    <property type="match status" value="1"/>
</dbReference>
<sequence>MQVAIWPDFAGARREGQMLACGRFDPPEPAAVNRDAAREVVDVSGPEDDDPAEQAVDEPTNAEAFLKTVKHKQPQEVSVREFLGYWGYKRRGSSIVRLIERSLSDRGLTSVPEIAKADYYGRIQILDQRDLSVDADLEIGWPISSVLDVENELIAVGPDESLPTVETLMIMHDYSQIPVLNKNRRELHGSVTWRSIARWHGDRSKATARQVMDASSQTARSSDNLLDHIARIIEHQFIYIYDPSNIYVGIVTATDLAESFLATSGPFIKIGEIEHRLRTLVNQLPLPVIQQAKQSGDSSREVKSASDLTFGEYVRILEKSENWDQLAVPFDRVTVVQNLREVNDARNDVMHFRPSPFDSQMTEAIDRCLNWLRATRGR</sequence>
<dbReference type="Proteomes" id="UP000321797">
    <property type="component" value="Unassembled WGS sequence"/>
</dbReference>
<feature type="domain" description="CBS" evidence="2">
    <location>
        <begin position="149"/>
        <end position="207"/>
    </location>
</feature>
<dbReference type="InterPro" id="IPR000644">
    <property type="entry name" value="CBS_dom"/>
</dbReference>
<protein>
    <submittedName>
        <fullName evidence="3">CBS domain-containing protein</fullName>
    </submittedName>
</protein>
<dbReference type="PROSITE" id="PS51371">
    <property type="entry name" value="CBS"/>
    <property type="match status" value="1"/>
</dbReference>
<name>A0A5C7XMV7_9MYCO</name>
<dbReference type="SUPFAM" id="SSF54631">
    <property type="entry name" value="CBS-domain pair"/>
    <property type="match status" value="1"/>
</dbReference>
<accession>A0A5C7XMV7</accession>
<dbReference type="InterPro" id="IPR046342">
    <property type="entry name" value="CBS_dom_sf"/>
</dbReference>